<keyword evidence="2 8" id="KW-0863">Zinc-finger</keyword>
<sequence>MVFSSVPPYLDHHNWHLQLQQSNHQQASGAGGENPNLPPPPPPPQPGGGGGGANGEGSIRPGSMVDRARMAKLPMPEPGLNCPRCDSTNTKFCYFNNYSLTQPRHFCKTCRRYWTRGGALRNVPVGGGCRRNKRNSKNRSSKSPSQTGLKSVSESPSRCSAETMASTQLPHPPSLQLPFMSSLGQYGGGGGGNISSNLGGFQSQNEMGNFQLGSGSSTGNNFNNILSIGGVENWRLPFMAGFEVPSNSNLFHYQSEGVADAPSSSMGGGGDIRIPNSEIDNNQVDPPVKMEDNRGLNLSRQFLGVSESTNNQPWGFHREGERGFLSRLIKGFQLKVACSSLIREAMN</sequence>
<evidence type="ECO:0000259" key="11">
    <source>
        <dbReference type="PROSITE" id="PS50884"/>
    </source>
</evidence>
<dbReference type="GO" id="GO:0008270">
    <property type="term" value="F:zinc ion binding"/>
    <property type="evidence" value="ECO:0007669"/>
    <property type="project" value="UniProtKB-KW"/>
</dbReference>
<evidence type="ECO:0000313" key="12">
    <source>
        <dbReference type="EMBL" id="CAI9287987.1"/>
    </source>
</evidence>
<keyword evidence="7 8" id="KW-0539">Nucleus</keyword>
<dbReference type="InterPro" id="IPR003851">
    <property type="entry name" value="Znf_Dof"/>
</dbReference>
<feature type="compositionally biased region" description="Polar residues" evidence="10">
    <location>
        <begin position="144"/>
        <end position="169"/>
    </location>
</feature>
<name>A0AA35Z9M6_LACSI</name>
<feature type="region of interest" description="Disordered" evidence="10">
    <location>
        <begin position="121"/>
        <end position="182"/>
    </location>
</feature>
<dbReference type="AlphaFoldDB" id="A0AA35Z9M6"/>
<evidence type="ECO:0000256" key="6">
    <source>
        <dbReference type="ARBA" id="ARBA00023163"/>
    </source>
</evidence>
<keyword evidence="5 8" id="KW-0238">DNA-binding</keyword>
<comment type="function">
    <text evidence="9">Transcription factor that binds specifically to a 5'-AA[AG]G-3' consensus core sequence.</text>
</comment>
<evidence type="ECO:0000313" key="13">
    <source>
        <dbReference type="Proteomes" id="UP001177003"/>
    </source>
</evidence>
<keyword evidence="1 9" id="KW-0479">Metal-binding</keyword>
<dbReference type="PROSITE" id="PS50884">
    <property type="entry name" value="ZF_DOF_2"/>
    <property type="match status" value="1"/>
</dbReference>
<dbReference type="GO" id="GO:0003700">
    <property type="term" value="F:DNA-binding transcription factor activity"/>
    <property type="evidence" value="ECO:0007669"/>
    <property type="project" value="UniProtKB-UniRule"/>
</dbReference>
<organism evidence="12 13">
    <name type="scientific">Lactuca saligna</name>
    <name type="common">Willowleaf lettuce</name>
    <dbReference type="NCBI Taxonomy" id="75948"/>
    <lineage>
        <taxon>Eukaryota</taxon>
        <taxon>Viridiplantae</taxon>
        <taxon>Streptophyta</taxon>
        <taxon>Embryophyta</taxon>
        <taxon>Tracheophyta</taxon>
        <taxon>Spermatophyta</taxon>
        <taxon>Magnoliopsida</taxon>
        <taxon>eudicotyledons</taxon>
        <taxon>Gunneridae</taxon>
        <taxon>Pentapetalae</taxon>
        <taxon>asterids</taxon>
        <taxon>campanulids</taxon>
        <taxon>Asterales</taxon>
        <taxon>Asteraceae</taxon>
        <taxon>Cichorioideae</taxon>
        <taxon>Cichorieae</taxon>
        <taxon>Lactucinae</taxon>
        <taxon>Lactuca</taxon>
    </lineage>
</organism>
<feature type="region of interest" description="Disordered" evidence="10">
    <location>
        <begin position="21"/>
        <end position="62"/>
    </location>
</feature>
<evidence type="ECO:0000256" key="7">
    <source>
        <dbReference type="ARBA" id="ARBA00023242"/>
    </source>
</evidence>
<evidence type="ECO:0000256" key="4">
    <source>
        <dbReference type="ARBA" id="ARBA00023015"/>
    </source>
</evidence>
<keyword evidence="6 9" id="KW-0804">Transcription</keyword>
<proteinExistence type="predicted"/>
<dbReference type="Pfam" id="PF02701">
    <property type="entry name" value="Zn_ribbon_Dof"/>
    <property type="match status" value="1"/>
</dbReference>
<dbReference type="PANTHER" id="PTHR31992:SF295">
    <property type="entry name" value="DOF ZINC FINGER PROTEIN"/>
    <property type="match status" value="1"/>
</dbReference>
<accession>A0AA35Z9M6</accession>
<dbReference type="PROSITE" id="PS01361">
    <property type="entry name" value="ZF_DOF_1"/>
    <property type="match status" value="1"/>
</dbReference>
<evidence type="ECO:0000256" key="9">
    <source>
        <dbReference type="RuleBase" id="RU369094"/>
    </source>
</evidence>
<gene>
    <name evidence="12" type="ORF">LSALG_LOCUS27317</name>
</gene>
<feature type="domain" description="Dof-type" evidence="11">
    <location>
        <begin position="80"/>
        <end position="134"/>
    </location>
</feature>
<evidence type="ECO:0000256" key="2">
    <source>
        <dbReference type="ARBA" id="ARBA00022771"/>
    </source>
</evidence>
<keyword evidence="4 9" id="KW-0805">Transcription regulation</keyword>
<protein>
    <recommendedName>
        <fullName evidence="9">Dof zinc finger protein</fullName>
    </recommendedName>
</protein>
<dbReference type="PANTHER" id="PTHR31992">
    <property type="entry name" value="DOF ZINC FINGER PROTEIN DOF1.4-RELATED"/>
    <property type="match status" value="1"/>
</dbReference>
<feature type="compositionally biased region" description="Pro residues" evidence="10">
    <location>
        <begin position="36"/>
        <end position="46"/>
    </location>
</feature>
<keyword evidence="13" id="KW-1185">Reference proteome</keyword>
<evidence type="ECO:0000256" key="3">
    <source>
        <dbReference type="ARBA" id="ARBA00022833"/>
    </source>
</evidence>
<comment type="subcellular location">
    <subcellularLocation>
        <location evidence="8 9">Nucleus</location>
    </subcellularLocation>
</comment>
<evidence type="ECO:0000256" key="5">
    <source>
        <dbReference type="ARBA" id="ARBA00023125"/>
    </source>
</evidence>
<dbReference type="InterPro" id="IPR045174">
    <property type="entry name" value="Dof"/>
</dbReference>
<dbReference type="GO" id="GO:0003677">
    <property type="term" value="F:DNA binding"/>
    <property type="evidence" value="ECO:0007669"/>
    <property type="project" value="UniProtKB-UniRule"/>
</dbReference>
<evidence type="ECO:0000256" key="8">
    <source>
        <dbReference type="PROSITE-ProRule" id="PRU00071"/>
    </source>
</evidence>
<reference evidence="12" key="1">
    <citation type="submission" date="2023-04" db="EMBL/GenBank/DDBJ databases">
        <authorList>
            <person name="Vijverberg K."/>
            <person name="Xiong W."/>
            <person name="Schranz E."/>
        </authorList>
    </citation>
    <scope>NUCLEOTIDE SEQUENCE</scope>
</reference>
<evidence type="ECO:0000256" key="10">
    <source>
        <dbReference type="SAM" id="MobiDB-lite"/>
    </source>
</evidence>
<evidence type="ECO:0000256" key="1">
    <source>
        <dbReference type="ARBA" id="ARBA00022723"/>
    </source>
</evidence>
<keyword evidence="3 9" id="KW-0862">Zinc</keyword>
<feature type="compositionally biased region" description="Basic residues" evidence="10">
    <location>
        <begin position="130"/>
        <end position="140"/>
    </location>
</feature>
<dbReference type="Proteomes" id="UP001177003">
    <property type="component" value="Chromosome 5"/>
</dbReference>
<dbReference type="GO" id="GO:0005634">
    <property type="term" value="C:nucleus"/>
    <property type="evidence" value="ECO:0007669"/>
    <property type="project" value="UniProtKB-SubCell"/>
</dbReference>
<dbReference type="EMBL" id="OX465081">
    <property type="protein sequence ID" value="CAI9287987.1"/>
    <property type="molecule type" value="Genomic_DNA"/>
</dbReference>